<dbReference type="PANTHER" id="PTHR31900:SF34">
    <property type="entry name" value="EMB|CAB62440.1-RELATED"/>
    <property type="match status" value="1"/>
</dbReference>
<dbReference type="SMART" id="SM00579">
    <property type="entry name" value="FBD"/>
    <property type="match status" value="1"/>
</dbReference>
<dbReference type="PANTHER" id="PTHR31900">
    <property type="entry name" value="F-BOX/RNI SUPERFAMILY PROTEIN-RELATED"/>
    <property type="match status" value="1"/>
</dbReference>
<keyword evidence="3" id="KW-1185">Reference proteome</keyword>
<dbReference type="AlphaFoldDB" id="A0ABD1MLX3"/>
<evidence type="ECO:0000313" key="3">
    <source>
        <dbReference type="Proteomes" id="UP001603857"/>
    </source>
</evidence>
<accession>A0ABD1MLX3</accession>
<evidence type="ECO:0000313" key="2">
    <source>
        <dbReference type="EMBL" id="KAL2336807.1"/>
    </source>
</evidence>
<dbReference type="InterPro" id="IPR050232">
    <property type="entry name" value="FBL13/AtMIF1-like"/>
</dbReference>
<dbReference type="Proteomes" id="UP001603857">
    <property type="component" value="Unassembled WGS sequence"/>
</dbReference>
<dbReference type="Pfam" id="PF08387">
    <property type="entry name" value="FBD"/>
    <property type="match status" value="1"/>
</dbReference>
<gene>
    <name evidence="2" type="ORF">Fmac_011253</name>
</gene>
<dbReference type="InterPro" id="IPR006566">
    <property type="entry name" value="FBD"/>
</dbReference>
<evidence type="ECO:0000259" key="1">
    <source>
        <dbReference type="SMART" id="SM00579"/>
    </source>
</evidence>
<sequence>MQCLKDAFVSDIPVFDNLIQLEFSYSSYSWNLLSRILQGSHKLEVLMVYKETQKYTKGPESRWNHLPLIPECILLHLKTFCFREYQGMEDELDFVGYIMQNARALETIIIYISTSLRLEVQLQLRRNLSALQRNYGTREIEFH</sequence>
<dbReference type="EMBL" id="JBGMDY010000004">
    <property type="protein sequence ID" value="KAL2336807.1"/>
    <property type="molecule type" value="Genomic_DNA"/>
</dbReference>
<name>A0ABD1MLX3_9FABA</name>
<reference evidence="2 3" key="1">
    <citation type="submission" date="2024-08" db="EMBL/GenBank/DDBJ databases">
        <title>Insights into the chromosomal genome structure of Flemingia macrophylla.</title>
        <authorList>
            <person name="Ding Y."/>
            <person name="Zhao Y."/>
            <person name="Bi W."/>
            <person name="Wu M."/>
            <person name="Zhao G."/>
            <person name="Gong Y."/>
            <person name="Li W."/>
            <person name="Zhang P."/>
        </authorList>
    </citation>
    <scope>NUCLEOTIDE SEQUENCE [LARGE SCALE GENOMIC DNA]</scope>
    <source>
        <strain evidence="2">DYQJB</strain>
        <tissue evidence="2">Leaf</tissue>
    </source>
</reference>
<organism evidence="2 3">
    <name type="scientific">Flemingia macrophylla</name>
    <dbReference type="NCBI Taxonomy" id="520843"/>
    <lineage>
        <taxon>Eukaryota</taxon>
        <taxon>Viridiplantae</taxon>
        <taxon>Streptophyta</taxon>
        <taxon>Embryophyta</taxon>
        <taxon>Tracheophyta</taxon>
        <taxon>Spermatophyta</taxon>
        <taxon>Magnoliopsida</taxon>
        <taxon>eudicotyledons</taxon>
        <taxon>Gunneridae</taxon>
        <taxon>Pentapetalae</taxon>
        <taxon>rosids</taxon>
        <taxon>fabids</taxon>
        <taxon>Fabales</taxon>
        <taxon>Fabaceae</taxon>
        <taxon>Papilionoideae</taxon>
        <taxon>50 kb inversion clade</taxon>
        <taxon>NPAAA clade</taxon>
        <taxon>indigoferoid/millettioid clade</taxon>
        <taxon>Phaseoleae</taxon>
        <taxon>Flemingia</taxon>
    </lineage>
</organism>
<proteinExistence type="predicted"/>
<feature type="domain" description="FBD" evidence="1">
    <location>
        <begin position="71"/>
        <end position="143"/>
    </location>
</feature>
<comment type="caution">
    <text evidence="2">The sequence shown here is derived from an EMBL/GenBank/DDBJ whole genome shotgun (WGS) entry which is preliminary data.</text>
</comment>
<protein>
    <recommendedName>
        <fullName evidence="1">FBD domain-containing protein</fullName>
    </recommendedName>
</protein>